<dbReference type="PATRIC" id="fig|1051006.4.peg.2005"/>
<name>F9NXT9_9ACTN</name>
<evidence type="ECO:0000313" key="2">
    <source>
        <dbReference type="Proteomes" id="UP000007832"/>
    </source>
</evidence>
<dbReference type="AlphaFoldDB" id="F9NXT9"/>
<evidence type="ECO:0000313" key="1">
    <source>
        <dbReference type="EMBL" id="EGR94705.1"/>
    </source>
</evidence>
<dbReference type="Proteomes" id="UP000007832">
    <property type="component" value="Unassembled WGS sequence"/>
</dbReference>
<dbReference type="EMBL" id="AFUN01000046">
    <property type="protein sequence ID" value="EGR94705.1"/>
    <property type="molecule type" value="Genomic_DNA"/>
</dbReference>
<organism evidence="1 2">
    <name type="scientific">[Propionibacterium] namnetense SK182B-JCVI</name>
    <dbReference type="NCBI Taxonomy" id="1051006"/>
    <lineage>
        <taxon>Bacteria</taxon>
        <taxon>Bacillati</taxon>
        <taxon>Actinomycetota</taxon>
        <taxon>Actinomycetes</taxon>
        <taxon>Propionibacteriales</taxon>
        <taxon>Propionibacteriaceae</taxon>
        <taxon>Cutibacterium</taxon>
    </lineage>
</organism>
<protein>
    <submittedName>
        <fullName evidence="1">Uncharacterized protein</fullName>
    </submittedName>
</protein>
<accession>F9NXT9</accession>
<sequence length="41" mass="4133">MIVPTCGAMGAVTKPAPVALEMDTTDRECGAQLAMPVGVIS</sequence>
<proteinExistence type="predicted"/>
<reference evidence="1 2" key="1">
    <citation type="submission" date="2011-07" db="EMBL/GenBank/DDBJ databases">
        <title>Genome Sequence of Propionibacterium acnes SK182B-JCVI.</title>
        <authorList>
            <person name="Durkin A.S."/>
            <person name="Madupu R."/>
            <person name="Hostetler J."/>
            <person name="Radune D."/>
            <person name="Torralba M."/>
            <person name="Methe B."/>
            <person name="Sutton G."/>
            <person name="Strausberg R.L."/>
            <person name="Nelson K.E."/>
        </authorList>
    </citation>
    <scope>NUCLEOTIDE SEQUENCE [LARGE SCALE GENOMIC DNA]</scope>
    <source>
        <strain evidence="1 2">SK182B-JCVI</strain>
    </source>
</reference>
<comment type="caution">
    <text evidence="1">The sequence shown here is derived from an EMBL/GenBank/DDBJ whole genome shotgun (WGS) entry which is preliminary data.</text>
</comment>
<gene>
    <name evidence="1" type="ORF">HMPREF1162_2337</name>
</gene>